<accession>A0AAD6JZ93</accession>
<dbReference type="EMBL" id="JAPFFJ010000013">
    <property type="protein sequence ID" value="KAJ6414020.1"/>
    <property type="molecule type" value="Genomic_DNA"/>
</dbReference>
<comment type="caution">
    <text evidence="1">The sequence shown here is derived from an EMBL/GenBank/DDBJ whole genome shotgun (WGS) entry which is preliminary data.</text>
</comment>
<name>A0AAD6JZ93_9ROSI</name>
<dbReference type="Proteomes" id="UP001162972">
    <property type="component" value="Chromosome 5"/>
</dbReference>
<dbReference type="AlphaFoldDB" id="A0AAD6JZ93"/>
<evidence type="ECO:0000313" key="1">
    <source>
        <dbReference type="EMBL" id="KAJ6414020.1"/>
    </source>
</evidence>
<keyword evidence="2" id="KW-1185">Reference proteome</keyword>
<organism evidence="1 2">
    <name type="scientific">Salix udensis</name>
    <dbReference type="NCBI Taxonomy" id="889485"/>
    <lineage>
        <taxon>Eukaryota</taxon>
        <taxon>Viridiplantae</taxon>
        <taxon>Streptophyta</taxon>
        <taxon>Embryophyta</taxon>
        <taxon>Tracheophyta</taxon>
        <taxon>Spermatophyta</taxon>
        <taxon>Magnoliopsida</taxon>
        <taxon>eudicotyledons</taxon>
        <taxon>Gunneridae</taxon>
        <taxon>Pentapetalae</taxon>
        <taxon>rosids</taxon>
        <taxon>fabids</taxon>
        <taxon>Malpighiales</taxon>
        <taxon>Salicaceae</taxon>
        <taxon>Saliceae</taxon>
        <taxon>Salix</taxon>
    </lineage>
</organism>
<feature type="non-terminal residue" evidence="1">
    <location>
        <position position="38"/>
    </location>
</feature>
<reference evidence="1 2" key="1">
    <citation type="journal article" date="2023" name="Int. J. Mol. Sci.">
        <title>De Novo Assembly and Annotation of 11 Diverse Shrub Willow (Salix) Genomes Reveals Novel Gene Organization in Sex-Linked Regions.</title>
        <authorList>
            <person name="Hyden B."/>
            <person name="Feng K."/>
            <person name="Yates T.B."/>
            <person name="Jawdy S."/>
            <person name="Cereghino C."/>
            <person name="Smart L.B."/>
            <person name="Muchero W."/>
        </authorList>
    </citation>
    <scope>NUCLEOTIDE SEQUENCE [LARGE SCALE GENOMIC DNA]</scope>
    <source>
        <tissue evidence="1">Shoot tip</tissue>
    </source>
</reference>
<proteinExistence type="predicted"/>
<evidence type="ECO:0000313" key="2">
    <source>
        <dbReference type="Proteomes" id="UP001162972"/>
    </source>
</evidence>
<protein>
    <submittedName>
        <fullName evidence="1">Uncharacterized protein</fullName>
    </submittedName>
</protein>
<sequence>MFKRKKRRKKRHSLTQLLLAELSLLLLPKPVHSTVSIT</sequence>
<gene>
    <name evidence="1" type="ORF">OIU84_006769</name>
</gene>